<keyword evidence="1" id="KW-0472">Membrane</keyword>
<evidence type="ECO:0000256" key="1">
    <source>
        <dbReference type="SAM" id="Phobius"/>
    </source>
</evidence>
<evidence type="ECO:0000256" key="2">
    <source>
        <dbReference type="SAM" id="SignalP"/>
    </source>
</evidence>
<dbReference type="eggNOG" id="ENOG502QXG4">
    <property type="taxonomic scope" value="Eukaryota"/>
</dbReference>
<dbReference type="Proteomes" id="UP000001949">
    <property type="component" value="Unassembled WGS sequence"/>
</dbReference>
<sequence>MKNKNDTKKFSLRKLNVLFFILISFGVCSCADQDENGIICIKSYLKNISLNEAELKFDHKKFKYNVEIEECLDSIDLTLDIPSWRDASIGPIDLTTKANFFSRLFKSHTNGVVFNNDDVINVTINKEPIYKTRDATVKLPLKCGSNNLFVIKINVRDNFEVFSFQYKINIKIITTTMVNHLISLQAFSGTTKLEHEPTLSRKIFDYYYYIFLSMSNQIKITAKCKYGSVRFDSTKTNEFSFSIRDVNKTIEVLCPNLAVKRFGSTYKVYFIHSLDKPVPPPISIKSVYSNEKCQVNTSDNKLTRIVCSQNFPNNTKLLFETDPRYKYEIIRKIKDSEESEEIFSGKPTSDVNLKTITEIRATAGKSITKFSFQKAVGYEYMGRFYKNLIYFLVFIPKWIIISTNLLQAFLEHRFGMAFHFSPIIGPFLLLLSENICSISAQNDSDMVDYCNSFSLLKIHNKNSNFTLRRSLFHNILIMAVIYHITVKRQSKTVQKIKNYIPPSLIVDSLGFKFCFYFLYILSMLFSRNSGFNILSNENRVGLVGILSSLPSVILICIILTSFVKYLINDFKKTILKIKKREVVWVADAHNPEQQDGWITKLLTKFNINQYDGYWSDKNCSVLCFPFTKTKLSKFVPFLKNKSSRKCATIKNINISFELCKEYELTNRVVPEVIVLDTNKIDGDGIRLNDPMSIFKNTSSIAYAENSDLLFGSFEGLSEISSKKETYVEIQSLQTTNQDLSSLIVGKVKTDDLTYYIDLNVLRNTESKTIDKFLPVKVKVDQLMSADMANSRGFNRNVRILMIDKFVFLFKGINALFFIFSMRHNASTLNLIRTILNTLFTLYFIGPIARPYLNIFDNVFGFLCLAIGTLYIFKFGFYEFIIKPKSIGHIDNLIILSIIITVVYSLLYSILYSIDLILSLKNSSNIQNFIVNNSKCNCFSIQIIG</sequence>
<evidence type="ECO:0000313" key="3">
    <source>
        <dbReference type="EMBL" id="EAN33997.1"/>
    </source>
</evidence>
<dbReference type="EMBL" id="AAGK01000001">
    <property type="protein sequence ID" value="EAN33997.1"/>
    <property type="molecule type" value="Genomic_DNA"/>
</dbReference>
<dbReference type="InParanoid" id="Q4N7R1"/>
<keyword evidence="2" id="KW-0732">Signal</keyword>
<feature type="transmembrane region" description="Helical" evidence="1">
    <location>
        <begin position="504"/>
        <end position="525"/>
    </location>
</feature>
<keyword evidence="4" id="KW-1185">Reference proteome</keyword>
<gene>
    <name evidence="3" type="ordered locus">TP01_0759</name>
</gene>
<keyword evidence="1" id="KW-0812">Transmembrane</keyword>
<dbReference type="AlphaFoldDB" id="Q4N7R1"/>
<feature type="transmembrane region" description="Helical" evidence="1">
    <location>
        <begin position="388"/>
        <end position="410"/>
    </location>
</feature>
<feature type="transmembrane region" description="Helical" evidence="1">
    <location>
        <begin position="892"/>
        <end position="913"/>
    </location>
</feature>
<comment type="caution">
    <text evidence="3">The sequence shown here is derived from an EMBL/GenBank/DDBJ whole genome shotgun (WGS) entry which is preliminary data.</text>
</comment>
<feature type="transmembrane region" description="Helical" evidence="1">
    <location>
        <begin position="545"/>
        <end position="567"/>
    </location>
</feature>
<accession>Q4N7R1</accession>
<name>Q4N7R1_THEPA</name>
<feature type="transmembrane region" description="Helical" evidence="1">
    <location>
        <begin position="825"/>
        <end position="844"/>
    </location>
</feature>
<reference evidence="3 4" key="1">
    <citation type="journal article" date="2005" name="Science">
        <title>Genome sequence of Theileria parva, a bovine pathogen that transforms lymphocytes.</title>
        <authorList>
            <person name="Gardner M.J."/>
            <person name="Bishop R."/>
            <person name="Shah T."/>
            <person name="de Villiers E.P."/>
            <person name="Carlton J.M."/>
            <person name="Hall N."/>
            <person name="Ren Q."/>
            <person name="Paulsen I.T."/>
            <person name="Pain A."/>
            <person name="Berriman M."/>
            <person name="Wilson R.J.M."/>
            <person name="Sato S."/>
            <person name="Ralph S.A."/>
            <person name="Mann D.J."/>
            <person name="Xiong Z."/>
            <person name="Shallom S.J."/>
            <person name="Weidman J."/>
            <person name="Jiang L."/>
            <person name="Lynn J."/>
            <person name="Weaver B."/>
            <person name="Shoaibi A."/>
            <person name="Domingo A.R."/>
            <person name="Wasawo D."/>
            <person name="Crabtree J."/>
            <person name="Wortman J.R."/>
            <person name="Haas B."/>
            <person name="Angiuoli S.V."/>
            <person name="Creasy T.H."/>
            <person name="Lu C."/>
            <person name="Suh B."/>
            <person name="Silva J.C."/>
            <person name="Utterback T.R."/>
            <person name="Feldblyum T.V."/>
            <person name="Pertea M."/>
            <person name="Allen J."/>
            <person name="Nierman W.C."/>
            <person name="Taracha E.L.N."/>
            <person name="Salzberg S.L."/>
            <person name="White O.R."/>
            <person name="Fitzhugh H.A."/>
            <person name="Morzaria S."/>
            <person name="Venter J.C."/>
            <person name="Fraser C.M."/>
            <person name="Nene V."/>
        </authorList>
    </citation>
    <scope>NUCLEOTIDE SEQUENCE [LARGE SCALE GENOMIC DNA]</scope>
    <source>
        <strain evidence="3 4">Muguga</strain>
    </source>
</reference>
<keyword evidence="1" id="KW-1133">Transmembrane helix</keyword>
<dbReference type="GeneID" id="3502959"/>
<dbReference type="KEGG" id="tpv:TP01_0759"/>
<feature type="transmembrane region" description="Helical" evidence="1">
    <location>
        <begin position="851"/>
        <end position="872"/>
    </location>
</feature>
<feature type="transmembrane region" description="Helical" evidence="1">
    <location>
        <begin position="799"/>
        <end position="819"/>
    </location>
</feature>
<evidence type="ECO:0008006" key="5">
    <source>
        <dbReference type="Google" id="ProtNLM"/>
    </source>
</evidence>
<feature type="chain" id="PRO_5004240833" description="Intimal thickness related receptor IRP domain-containing protein" evidence="2">
    <location>
        <begin position="31"/>
        <end position="944"/>
    </location>
</feature>
<evidence type="ECO:0000313" key="4">
    <source>
        <dbReference type="Proteomes" id="UP000001949"/>
    </source>
</evidence>
<dbReference type="RefSeq" id="XP_766280.1">
    <property type="nucleotide sequence ID" value="XM_761187.1"/>
</dbReference>
<feature type="signal peptide" evidence="2">
    <location>
        <begin position="1"/>
        <end position="30"/>
    </location>
</feature>
<protein>
    <recommendedName>
        <fullName evidence="5">Intimal thickness related receptor IRP domain-containing protein</fullName>
    </recommendedName>
</protein>
<proteinExistence type="predicted"/>
<organism evidence="3 4">
    <name type="scientific">Theileria parva</name>
    <name type="common">East coast fever infection agent</name>
    <dbReference type="NCBI Taxonomy" id="5875"/>
    <lineage>
        <taxon>Eukaryota</taxon>
        <taxon>Sar</taxon>
        <taxon>Alveolata</taxon>
        <taxon>Apicomplexa</taxon>
        <taxon>Aconoidasida</taxon>
        <taxon>Piroplasmida</taxon>
        <taxon>Theileriidae</taxon>
        <taxon>Theileria</taxon>
    </lineage>
</organism>
<feature type="transmembrane region" description="Helical" evidence="1">
    <location>
        <begin position="465"/>
        <end position="484"/>
    </location>
</feature>
<dbReference type="PROSITE" id="PS51257">
    <property type="entry name" value="PROKAR_LIPOPROTEIN"/>
    <property type="match status" value="1"/>
</dbReference>
<dbReference type="VEuPathDB" id="PiroplasmaDB:TpMuguga_01g00759"/>
<dbReference type="OMA" id="WIIISTN"/>